<dbReference type="OMA" id="DWGKMPT"/>
<dbReference type="Pfam" id="PF14580">
    <property type="entry name" value="LRR_9"/>
    <property type="match status" value="1"/>
</dbReference>
<dbReference type="SMART" id="SM00369">
    <property type="entry name" value="LRR_TYP"/>
    <property type="match status" value="2"/>
</dbReference>
<dbReference type="SUPFAM" id="SSF52058">
    <property type="entry name" value="L domain-like"/>
    <property type="match status" value="1"/>
</dbReference>
<feature type="region of interest" description="Disordered" evidence="3">
    <location>
        <begin position="234"/>
        <end position="261"/>
    </location>
</feature>
<keyword evidence="2" id="KW-0677">Repeat</keyword>
<evidence type="ECO:0000256" key="3">
    <source>
        <dbReference type="SAM" id="MobiDB-lite"/>
    </source>
</evidence>
<dbReference type="eggNOG" id="KOG0531">
    <property type="taxonomic scope" value="Eukaryota"/>
</dbReference>
<keyword evidence="5" id="KW-1185">Reference proteome</keyword>
<dbReference type="HOGENOM" id="CLU_061027_4_0_1"/>
<dbReference type="Bgee" id="ENSLOCG00000011298">
    <property type="expression patterns" value="Expressed in testis and 5 other cell types or tissues"/>
</dbReference>
<dbReference type="InterPro" id="IPR042655">
    <property type="entry name" value="LRC72"/>
</dbReference>
<dbReference type="Gene3D" id="3.80.10.10">
    <property type="entry name" value="Ribonuclease Inhibitor"/>
    <property type="match status" value="1"/>
</dbReference>
<dbReference type="PROSITE" id="PS51450">
    <property type="entry name" value="LRR"/>
    <property type="match status" value="2"/>
</dbReference>
<proteinExistence type="predicted"/>
<name>W5MZS5_LEPOC</name>
<dbReference type="InterPro" id="IPR001611">
    <property type="entry name" value="Leu-rich_rpt"/>
</dbReference>
<reference evidence="4" key="3">
    <citation type="submission" date="2025-09" db="UniProtKB">
        <authorList>
            <consortium name="Ensembl"/>
        </authorList>
    </citation>
    <scope>IDENTIFICATION</scope>
</reference>
<evidence type="ECO:0008006" key="6">
    <source>
        <dbReference type="Google" id="ProtNLM"/>
    </source>
</evidence>
<evidence type="ECO:0000256" key="2">
    <source>
        <dbReference type="ARBA" id="ARBA00022737"/>
    </source>
</evidence>
<accession>W5MZS5</accession>
<evidence type="ECO:0000313" key="4">
    <source>
        <dbReference type="Ensembl" id="ENSLOCP00000013884.1"/>
    </source>
</evidence>
<dbReference type="Proteomes" id="UP000018468">
    <property type="component" value="Linkage group LG11"/>
</dbReference>
<dbReference type="AlphaFoldDB" id="W5MZS5"/>
<dbReference type="GeneTree" id="ENSGT00940000165642"/>
<dbReference type="PANTHER" id="PTHR46759">
    <property type="entry name" value="LEUCINE-RICH REPEAT-CONTAINING PROTEIN 72"/>
    <property type="match status" value="1"/>
</dbReference>
<reference evidence="4" key="2">
    <citation type="submission" date="2025-08" db="UniProtKB">
        <authorList>
            <consortium name="Ensembl"/>
        </authorList>
    </citation>
    <scope>IDENTIFICATION</scope>
</reference>
<protein>
    <recommendedName>
        <fullName evidence="6">Leucine rich repeat containing 72</fullName>
    </recommendedName>
</protein>
<keyword evidence="1" id="KW-0433">Leucine-rich repeat</keyword>
<evidence type="ECO:0000313" key="5">
    <source>
        <dbReference type="Proteomes" id="UP000018468"/>
    </source>
</evidence>
<evidence type="ECO:0000256" key="1">
    <source>
        <dbReference type="ARBA" id="ARBA00022614"/>
    </source>
</evidence>
<dbReference type="Ensembl" id="ENSLOCT00000013913.1">
    <property type="protein sequence ID" value="ENSLOCP00000013884.1"/>
    <property type="gene ID" value="ENSLOCG00000011298.1"/>
</dbReference>
<organism evidence="4 5">
    <name type="scientific">Lepisosteus oculatus</name>
    <name type="common">Spotted gar</name>
    <dbReference type="NCBI Taxonomy" id="7918"/>
    <lineage>
        <taxon>Eukaryota</taxon>
        <taxon>Metazoa</taxon>
        <taxon>Chordata</taxon>
        <taxon>Craniata</taxon>
        <taxon>Vertebrata</taxon>
        <taxon>Euteleostomi</taxon>
        <taxon>Actinopterygii</taxon>
        <taxon>Neopterygii</taxon>
        <taxon>Holostei</taxon>
        <taxon>Semionotiformes</taxon>
        <taxon>Lepisosteidae</taxon>
        <taxon>Lepisosteus</taxon>
    </lineage>
</organism>
<dbReference type="InParanoid" id="W5MZS5"/>
<dbReference type="PANTHER" id="PTHR46759:SF1">
    <property type="entry name" value="LEUCINE-RICH REPEAT-CONTAINING PROTEIN 72"/>
    <property type="match status" value="1"/>
</dbReference>
<dbReference type="InterPro" id="IPR003591">
    <property type="entry name" value="Leu-rich_rpt_typical-subtyp"/>
</dbReference>
<feature type="compositionally biased region" description="Polar residues" evidence="3">
    <location>
        <begin position="234"/>
        <end position="245"/>
    </location>
</feature>
<dbReference type="STRING" id="7918.ENSLOCP00000013884"/>
<sequence>IRDILQKHGIKKSVDVSELYLARKALASVCDLSGFPMLNYLWLNNNKIREIPCLTYNYRLTELYLHNNEITNITGLNHLTSLQVLLLHKNQLRKLGEAVSELRGMQFLMTLTFFLNPFAQDPGYRLHVIYYLPSVTVLDRRAIKQEERIAASHLFDPERNRVLQSLAFGRRVEKPMIIKKTTATKDKGVPVDYQGADVCLIISIEKSFVEDATESYKIIKTLQRSVMQFSSMDWNNIPTSQQNPPEDQPSESPRIITVKFR</sequence>
<dbReference type="InterPro" id="IPR032675">
    <property type="entry name" value="LRR_dom_sf"/>
</dbReference>
<dbReference type="EMBL" id="AHAT01004595">
    <property type="status" value="NOT_ANNOTATED_CDS"/>
    <property type="molecule type" value="Genomic_DNA"/>
</dbReference>
<reference evidence="5" key="1">
    <citation type="submission" date="2011-12" db="EMBL/GenBank/DDBJ databases">
        <title>The Draft Genome of Lepisosteus oculatus.</title>
        <authorList>
            <consortium name="The Broad Institute Genome Assembly &amp; Analysis Group"/>
            <consortium name="Computational R&amp;D Group"/>
            <consortium name="and Sequencing Platform"/>
            <person name="Di Palma F."/>
            <person name="Alfoldi J."/>
            <person name="Johnson J."/>
            <person name="Berlin A."/>
            <person name="Gnerre S."/>
            <person name="Jaffe D."/>
            <person name="MacCallum I."/>
            <person name="Young S."/>
            <person name="Walker B.J."/>
            <person name="Lander E.S."/>
            <person name="Lindblad-Toh K."/>
        </authorList>
    </citation>
    <scope>NUCLEOTIDE SEQUENCE [LARGE SCALE GENOMIC DNA]</scope>
</reference>